<feature type="region of interest" description="Disordered" evidence="1">
    <location>
        <begin position="2020"/>
        <end position="2072"/>
    </location>
</feature>
<dbReference type="Pfam" id="PF00855">
    <property type="entry name" value="PWWP"/>
    <property type="match status" value="1"/>
</dbReference>
<feature type="compositionally biased region" description="Polar residues" evidence="1">
    <location>
        <begin position="1841"/>
        <end position="1852"/>
    </location>
</feature>
<feature type="compositionally biased region" description="Low complexity" evidence="1">
    <location>
        <begin position="404"/>
        <end position="417"/>
    </location>
</feature>
<feature type="region of interest" description="Disordered" evidence="1">
    <location>
        <begin position="1570"/>
        <end position="1819"/>
    </location>
</feature>
<feature type="region of interest" description="Disordered" evidence="1">
    <location>
        <begin position="1943"/>
        <end position="1986"/>
    </location>
</feature>
<feature type="compositionally biased region" description="Polar residues" evidence="1">
    <location>
        <begin position="1972"/>
        <end position="1986"/>
    </location>
</feature>
<evidence type="ECO:0000259" key="2">
    <source>
        <dbReference type="Pfam" id="PF00855"/>
    </source>
</evidence>
<gene>
    <name evidence="3" type="ORF">R5R35_007990</name>
</gene>
<feature type="compositionally biased region" description="Low complexity" evidence="1">
    <location>
        <begin position="147"/>
        <end position="158"/>
    </location>
</feature>
<feature type="compositionally biased region" description="Acidic residues" evidence="1">
    <location>
        <begin position="366"/>
        <end position="377"/>
    </location>
</feature>
<feature type="compositionally biased region" description="Polar residues" evidence="1">
    <location>
        <begin position="1860"/>
        <end position="1892"/>
    </location>
</feature>
<sequence>MCEQTEVHYLEGDVVWVKLGACWWPGRVRDVDKLPDDILESFRKKPIAAVQFFNEDKYEYVKNLDQICRYNCRRKTDFIKKGLDMYRAKQREGSSFMDKFPNDVSMAEQLTGGNPDIVTDNAFAPEEKPSYRGIFGSEKKPDKKGKMGSSSPMKGSPSWRSKIASPSTPKTPFSSPRRPITHPRIIRMLKGEEEQHDVRIRQQPLTPQREPSPQNEPYKCYKCDFTSKRLNVVILHSKSHSGDGATNGQEPKHIRNKSATILTTPHRGRGRPRGSHSGSIGRTPKNSPKVVPLNSSDTMETNSPKGTSALDVNAEDNTVKDVVTTSEKKGLKTPIFGKRKNAKASGDKGTKKKKSSEDFREKLLAEWEDEDQEEEEKEMLILKRELSKSEALSSPPPERSSEGTNYSTNKVSSSSNVKPKEISCFDFDEQADSLLDHELEERAKKFAEARKFPRRLDDKVDLEKRTEVSADVPKLKEISPLKTAPSTESEDYDNEEKKDLSTEFENLMAETELPSLPAVPTIKIKEQQREVITSPELEDVKNEKSETIVHDEMGDDESLPHLKDTDDVEPPSNTTAQHPPETSIQFSQDSTLEIPAEPQTELAAEIPGDTPKESNDNVPNESQIEMSVDHPIDLLPSAPEEQSTTQSVELPLQLPTEVPNETVVTTEPSVDISSEFTQSTPENVAETESVSESHHPPPPEMPVETCIQEPAQVPLIPESTQISPEQPPAQLAVAEEQTNMTLPQETAQISPMHDTTPISVSQEPVQLSVGQEPVQMSLDEMDLDINSMPVVMGDTLITEDSTTKLAINTIVPANSVAITLPPPVVPEKPTIQPVMRLTSTASSTPSASSTVTLNVTPTLELVTEASTSVVKSSAQTTTANSAPKIVKQVVKSVKIHPGPSGTLRTSDGSIIAPKGATTGSRYVVIQHASGKQTIYATSSAKSGQQCVTVKTGASQGQGSTQTVGKKLVIVKSPQGGPVSPEVLSSLQQGKLVSQRIITSQGTILKQMGRSTPKVMHVTPQQMKALTGGKQVGGTKLTMQSTPTKVVLPTVQKMVGQGQSVKLVTTATSAKSKPNTILIQTTQGTSVGGAIVTRAVSGSVAGVTTSVAKLSTVPQTVMRQVSGSPRSKIVATASPSGTSVQRVVVSTAGRGSVLQGQAQQRVLAARSGVQPRMLVQKGRGTSTVRVPNVGAIAGVQPQVAQVQQVKKVQGALPRTQVLQKGKQGQVVQKVVTIQQPATATTIKPTSSTEAAQSIALPSLQPLQSDISGAPNVQQNLQVNTLVLSSAPTVINQNVSTSQSASLPVATSAPLLSHEHIAQVIAPTGSEQLADGATPTYVLVTIDDQGAIQPYDSSGLVTSYDGSSQSSESNTRTLYIDPSSLGTSGELDNIFLAINNTGTAGSGTLLNLGQANTVTSGNIATTQHSQAVFNIGDSQPTTPAGSQDILAAALANTDVFQTDGSMSDSLTVVNSSQSTSGSVMTSRLLESSSLLPSSTSTTLHQTTVLLPSLSATAMPPANPAGVLETSLTLNQPIMTPLEVPSSVTNLQQPAPPIPTSLELPLTITQPVLSMPATSPYSTLPQQGSLQAPETDAVESPISSSSVSQTASHPVLSSRPTLQPSMPLLSEDVSDSQTTVTTEANTDTEILDHQPGSSFSTAQTTTEQDSEGMAASNTSSSAEQLVLPSYAQVPEVSSHATEEHEAPNDALNYDTSSGNQQLTNQDLSTSYHEVPESTSEVSASEAQGTPEIGETQSASEQTVSTSYARSLQDSVPKERTEVIDSSNPPTNEPPVPNYSVENSSEALAMKDMTSAQETSHTDEVCVPYEQVESTSQLRDGLGEAVTEVTQTLPSESSTLHPYAPAPESTSNVSGEVLEGNSSGTFSLPSYSQTPESTCELQEEKEVIPNQSASGNYSQVPESTSHMSETRVVGDSPMDILDSSQHSLDSSVLTPYQVPESSSEASVVSYEDAHGASGVTPPTSNQTGYTSCSQVPESTSQMHEVLSFSDSSTEVSDCAVTLSQSMPLLLDSGPGTKRHVEGEGTDANDLEHSKRVKLDESERRKDQVCPSSCPLPTPDSLSLQKDEGCIASDDDDDLPTPCFPQPACNKKKFDRDDIVWMKINKLYVPGVVIRGFKKRQLAHVKFINKPFQAATFCKRFQDLIDFDDNSRNQQLLEEGREHDPTIEEAFDKIKDFWFRNYKTGGTLSAAKYFSCNIDDGTFESCNGLNFENNASDGNMMSPELDLHLDLSRSPKEIENGKSISSHQIDEEAKLLLDVIESPVCKEHLQQVFSGFTESWRHSLFITKSCAKQQSLFLNSGLGPFSYKTGMKMITCLDKYFMEIDEFNTIARYGSRKDYLFHVLVPEALVYAISKVHDLKLEEAEQRFIDLSSEVI</sequence>
<feature type="compositionally biased region" description="Polar residues" evidence="1">
    <location>
        <begin position="1706"/>
        <end position="1740"/>
    </location>
</feature>
<name>A0AAN9VFJ1_9ORTH</name>
<evidence type="ECO:0000313" key="3">
    <source>
        <dbReference type="EMBL" id="KAK7862868.1"/>
    </source>
</evidence>
<reference evidence="3 4" key="1">
    <citation type="submission" date="2024-03" db="EMBL/GenBank/DDBJ databases">
        <title>The genome assembly and annotation of the cricket Gryllus longicercus Weissman &amp; Gray.</title>
        <authorList>
            <person name="Szrajer S."/>
            <person name="Gray D."/>
            <person name="Ylla G."/>
        </authorList>
    </citation>
    <scope>NUCLEOTIDE SEQUENCE [LARGE SCALE GENOMIC DNA]</scope>
    <source>
        <strain evidence="3">DAG 2021-001</strain>
        <tissue evidence="3">Whole body minus gut</tissue>
    </source>
</reference>
<feature type="region of interest" description="Disordered" evidence="1">
    <location>
        <begin position="519"/>
        <end position="701"/>
    </location>
</feature>
<comment type="caution">
    <text evidence="3">The sequence shown here is derived from an EMBL/GenBank/DDBJ whole genome shotgun (WGS) entry which is preliminary data.</text>
</comment>
<feature type="compositionally biased region" description="Low complexity" evidence="1">
    <location>
        <begin position="655"/>
        <end position="668"/>
    </location>
</feature>
<dbReference type="Proteomes" id="UP001378592">
    <property type="component" value="Unassembled WGS sequence"/>
</dbReference>
<feature type="compositionally biased region" description="Polar residues" evidence="1">
    <location>
        <begin position="616"/>
        <end position="625"/>
    </location>
</feature>
<feature type="compositionally biased region" description="Basic and acidic residues" evidence="1">
    <location>
        <begin position="2041"/>
        <end position="2059"/>
    </location>
</feature>
<organism evidence="3 4">
    <name type="scientific">Gryllus longicercus</name>
    <dbReference type="NCBI Taxonomy" id="2509291"/>
    <lineage>
        <taxon>Eukaryota</taxon>
        <taxon>Metazoa</taxon>
        <taxon>Ecdysozoa</taxon>
        <taxon>Arthropoda</taxon>
        <taxon>Hexapoda</taxon>
        <taxon>Insecta</taxon>
        <taxon>Pterygota</taxon>
        <taxon>Neoptera</taxon>
        <taxon>Polyneoptera</taxon>
        <taxon>Orthoptera</taxon>
        <taxon>Ensifera</taxon>
        <taxon>Gryllidea</taxon>
        <taxon>Grylloidea</taxon>
        <taxon>Gryllidae</taxon>
        <taxon>Gryllinae</taxon>
        <taxon>Gryllus</taxon>
    </lineage>
</organism>
<dbReference type="InterPro" id="IPR000313">
    <property type="entry name" value="PWWP_dom"/>
</dbReference>
<feature type="compositionally biased region" description="Low complexity" evidence="1">
    <location>
        <begin position="1631"/>
        <end position="1641"/>
    </location>
</feature>
<feature type="compositionally biased region" description="Basic and acidic residues" evidence="1">
    <location>
        <begin position="378"/>
        <end position="388"/>
    </location>
</feature>
<feature type="compositionally biased region" description="Polar residues" evidence="1">
    <location>
        <begin position="571"/>
        <end position="591"/>
    </location>
</feature>
<feature type="compositionally biased region" description="Polar residues" evidence="1">
    <location>
        <begin position="1747"/>
        <end position="1766"/>
    </location>
</feature>
<evidence type="ECO:0000256" key="1">
    <source>
        <dbReference type="SAM" id="MobiDB-lite"/>
    </source>
</evidence>
<feature type="compositionally biased region" description="Basic and acidic residues" evidence="1">
    <location>
        <begin position="457"/>
        <end position="479"/>
    </location>
</feature>
<feature type="compositionally biased region" description="Polar residues" evidence="1">
    <location>
        <begin position="671"/>
        <end position="682"/>
    </location>
</feature>
<feature type="compositionally biased region" description="Basic and acidic residues" evidence="1">
    <location>
        <begin position="345"/>
        <end position="365"/>
    </location>
</feature>
<feature type="region of interest" description="Disordered" evidence="1">
    <location>
        <begin position="1841"/>
        <end position="1922"/>
    </location>
</feature>
<feature type="compositionally biased region" description="Polar residues" evidence="1">
    <location>
        <begin position="1901"/>
        <end position="1919"/>
    </location>
</feature>
<feature type="compositionally biased region" description="Polar residues" evidence="1">
    <location>
        <begin position="1648"/>
        <end position="1660"/>
    </location>
</feature>
<feature type="compositionally biased region" description="Low complexity" evidence="1">
    <location>
        <begin position="1950"/>
        <end position="1962"/>
    </location>
</feature>
<feature type="region of interest" description="Disordered" evidence="1">
    <location>
        <begin position="128"/>
        <end position="217"/>
    </location>
</feature>
<feature type="compositionally biased region" description="Basic and acidic residues" evidence="1">
    <location>
        <begin position="189"/>
        <end position="200"/>
    </location>
</feature>
<proteinExistence type="predicted"/>
<feature type="region of interest" description="Disordered" evidence="1">
    <location>
        <begin position="457"/>
        <end position="499"/>
    </location>
</feature>
<feature type="compositionally biased region" description="Polar residues" evidence="1">
    <location>
        <begin position="1570"/>
        <end position="1585"/>
    </location>
</feature>
<dbReference type="SUPFAM" id="SSF63748">
    <property type="entry name" value="Tudor/PWWP/MBT"/>
    <property type="match status" value="1"/>
</dbReference>
<feature type="compositionally biased region" description="Polar residues" evidence="1">
    <location>
        <begin position="293"/>
        <end position="306"/>
    </location>
</feature>
<keyword evidence="4" id="KW-1185">Reference proteome</keyword>
<feature type="region of interest" description="Disordered" evidence="1">
    <location>
        <begin position="238"/>
        <end position="419"/>
    </location>
</feature>
<feature type="compositionally biased region" description="Basic and acidic residues" evidence="1">
    <location>
        <begin position="538"/>
        <end position="565"/>
    </location>
</feature>
<protein>
    <recommendedName>
        <fullName evidence="2">PWWP domain-containing protein</fullName>
    </recommendedName>
</protein>
<dbReference type="Gene3D" id="2.30.30.140">
    <property type="match status" value="1"/>
</dbReference>
<accession>A0AAN9VFJ1</accession>
<dbReference type="EMBL" id="JAZDUA010000253">
    <property type="protein sequence ID" value="KAK7862868.1"/>
    <property type="molecule type" value="Genomic_DNA"/>
</dbReference>
<feature type="domain" description="PWWP" evidence="2">
    <location>
        <begin position="12"/>
        <end position="84"/>
    </location>
</feature>
<evidence type="ECO:0000313" key="4">
    <source>
        <dbReference type="Proteomes" id="UP001378592"/>
    </source>
</evidence>
<feature type="compositionally biased region" description="Low complexity" evidence="1">
    <location>
        <begin position="1593"/>
        <end position="1605"/>
    </location>
</feature>
<dbReference type="CDD" id="cd05162">
    <property type="entry name" value="PWWP"/>
    <property type="match status" value="1"/>
</dbReference>
<feature type="compositionally biased region" description="Polar residues" evidence="1">
    <location>
        <begin position="203"/>
        <end position="215"/>
    </location>
</feature>
<feature type="compositionally biased region" description="Low complexity" evidence="1">
    <location>
        <begin position="165"/>
        <end position="178"/>
    </location>
</feature>